<keyword evidence="1 2" id="KW-0472">Membrane</keyword>
<dbReference type="InterPro" id="IPR033308">
    <property type="entry name" value="PGAP5/Cdc1/Ted1"/>
</dbReference>
<evidence type="ECO:0000256" key="1">
    <source>
        <dbReference type="ARBA" id="ARBA00023136"/>
    </source>
</evidence>
<dbReference type="GO" id="GO:0006506">
    <property type="term" value="P:GPI anchor biosynthetic process"/>
    <property type="evidence" value="ECO:0007669"/>
    <property type="project" value="InterPro"/>
</dbReference>
<dbReference type="AlphaFoldDB" id="A0A0F4GX21"/>
<reference evidence="3 4" key="1">
    <citation type="submission" date="2015-03" db="EMBL/GenBank/DDBJ databases">
        <title>RNA-seq based gene annotation and comparative genomics of four Zymoseptoria species reveal species-specific pathogenicity related genes and transposable element activity.</title>
        <authorList>
            <person name="Grandaubert J."/>
            <person name="Bhattacharyya A."/>
            <person name="Stukenbrock E.H."/>
        </authorList>
    </citation>
    <scope>NUCLEOTIDE SEQUENCE [LARGE SCALE GENOMIC DNA]</scope>
    <source>
        <strain evidence="3 4">Zb18110</strain>
    </source>
</reference>
<protein>
    <submittedName>
        <fullName evidence="3">Polarized growth protein</fullName>
    </submittedName>
</protein>
<evidence type="ECO:0000313" key="3">
    <source>
        <dbReference type="EMBL" id="KJY00766.1"/>
    </source>
</evidence>
<keyword evidence="2" id="KW-1133">Transmembrane helix</keyword>
<dbReference type="Gene3D" id="3.60.21.10">
    <property type="match status" value="1"/>
</dbReference>
<keyword evidence="2" id="KW-0812">Transmembrane</keyword>
<accession>A0A0F4GX21</accession>
<evidence type="ECO:0000313" key="4">
    <source>
        <dbReference type="Proteomes" id="UP000033647"/>
    </source>
</evidence>
<dbReference type="EMBL" id="LAFY01000305">
    <property type="protein sequence ID" value="KJY00766.1"/>
    <property type="molecule type" value="Genomic_DNA"/>
</dbReference>
<feature type="transmembrane region" description="Helical" evidence="2">
    <location>
        <begin position="459"/>
        <end position="483"/>
    </location>
</feature>
<dbReference type="PANTHER" id="PTHR13315:SF1">
    <property type="entry name" value="PROTEIN TED1"/>
    <property type="match status" value="1"/>
</dbReference>
<dbReference type="GO" id="GO:0005783">
    <property type="term" value="C:endoplasmic reticulum"/>
    <property type="evidence" value="ECO:0007669"/>
    <property type="project" value="TreeGrafter"/>
</dbReference>
<evidence type="ECO:0000256" key="2">
    <source>
        <dbReference type="SAM" id="Phobius"/>
    </source>
</evidence>
<proteinExistence type="predicted"/>
<name>A0A0F4GX21_9PEZI</name>
<dbReference type="Proteomes" id="UP000033647">
    <property type="component" value="Unassembled WGS sequence"/>
</dbReference>
<dbReference type="SUPFAM" id="SSF56300">
    <property type="entry name" value="Metallo-dependent phosphatases"/>
    <property type="match status" value="1"/>
</dbReference>
<gene>
    <name evidence="3" type="ORF">TI39_contig313g00006</name>
</gene>
<dbReference type="STRING" id="1047168.A0A0F4GX21"/>
<organism evidence="3 4">
    <name type="scientific">Zymoseptoria brevis</name>
    <dbReference type="NCBI Taxonomy" id="1047168"/>
    <lineage>
        <taxon>Eukaryota</taxon>
        <taxon>Fungi</taxon>
        <taxon>Dikarya</taxon>
        <taxon>Ascomycota</taxon>
        <taxon>Pezizomycotina</taxon>
        <taxon>Dothideomycetes</taxon>
        <taxon>Dothideomycetidae</taxon>
        <taxon>Mycosphaerellales</taxon>
        <taxon>Mycosphaerellaceae</taxon>
        <taxon>Zymoseptoria</taxon>
    </lineage>
</organism>
<comment type="caution">
    <text evidence="3">The sequence shown here is derived from an EMBL/GenBank/DDBJ whole genome shotgun (WGS) entry which is preliminary data.</text>
</comment>
<dbReference type="InterPro" id="IPR029052">
    <property type="entry name" value="Metallo-depent_PP-like"/>
</dbReference>
<keyword evidence="4" id="KW-1185">Reference proteome</keyword>
<dbReference type="PANTHER" id="PTHR13315">
    <property type="entry name" value="METALLO PHOSPHOESTERASE RELATED"/>
    <property type="match status" value="1"/>
</dbReference>
<dbReference type="GO" id="GO:0016020">
    <property type="term" value="C:membrane"/>
    <property type="evidence" value="ECO:0007669"/>
    <property type="project" value="GOC"/>
</dbReference>
<dbReference type="OrthoDB" id="9984693at2759"/>
<sequence>MRLSGILLGLFRLLVPFGLAATFYIYLYPAFKQCSFPEARNSSLNTHHDAASTSSHKAPFRLLALADPQLEGDTSLPSSHSPAFPNLDRLLKDVEKDGLGVLSTSWRSRIEDLLHEDILRTIKGYRKRLDLWGNDRYLAHIYRAMHWWSDPTHIVVLGDLLGSQWIDDEEFSSRTGRFWNTVFKTGHVVPREITDANGYHAEVLGQDATWKNRIIAVAGNHDIGYAGDITLERMPRFEDAYGRVNWEVRFALNKLPAAPELRLVILNSMNLDGPAYEQDLQAESRGFLDRHLHNGDVPPSTATILLTHIPLYKEEGVCVDGPFFDHFPEGNGRGIKEQNHLSSATSERILEGLIGPGGNSSAIVLNGHDHEGCLVYHARPKAGMEIINEQTPTWAAYEYHSPEGALARHPSRTGVREVTVRSMMGDFGGNAGLVSAWWDETAGQWRFEYADCLFGVQHIWWAVHVFDVVAACIGLLGALAWIIESASRRQTTDTRKKNV</sequence>